<evidence type="ECO:0000313" key="2">
    <source>
        <dbReference type="EMBL" id="KKQ29379.1"/>
    </source>
</evidence>
<gene>
    <name evidence="2" type="ORF">US45_C0061G0003</name>
</gene>
<evidence type="ECO:0000259" key="1">
    <source>
        <dbReference type="PROSITE" id="PS50878"/>
    </source>
</evidence>
<dbReference type="SUPFAM" id="SSF56672">
    <property type="entry name" value="DNA/RNA polymerases"/>
    <property type="match status" value="1"/>
</dbReference>
<dbReference type="EMBL" id="LBTA01000061">
    <property type="protein sequence ID" value="KKQ29379.1"/>
    <property type="molecule type" value="Genomic_DNA"/>
</dbReference>
<dbReference type="AlphaFoldDB" id="A0A0G0IYY4"/>
<dbReference type="InterPro" id="IPR043502">
    <property type="entry name" value="DNA/RNA_pol_sf"/>
</dbReference>
<dbReference type="Proteomes" id="UP000034701">
    <property type="component" value="Unassembled WGS sequence"/>
</dbReference>
<reference evidence="2 3" key="1">
    <citation type="journal article" date="2015" name="Nature">
        <title>rRNA introns, odd ribosomes, and small enigmatic genomes across a large radiation of phyla.</title>
        <authorList>
            <person name="Brown C.T."/>
            <person name="Hug L.A."/>
            <person name="Thomas B.C."/>
            <person name="Sharon I."/>
            <person name="Castelle C.J."/>
            <person name="Singh A."/>
            <person name="Wilkins M.J."/>
            <person name="Williams K.H."/>
            <person name="Banfield J.F."/>
        </authorList>
    </citation>
    <scope>NUCLEOTIDE SEQUENCE [LARGE SCALE GENOMIC DNA]</scope>
</reference>
<comment type="caution">
    <text evidence="2">The sequence shown here is derived from an EMBL/GenBank/DDBJ whole genome shotgun (WGS) entry which is preliminary data.</text>
</comment>
<dbReference type="InterPro" id="IPR000477">
    <property type="entry name" value="RT_dom"/>
</dbReference>
<sequence>MAYYSHLPIYNFIVEQLGCAYFVRYVDDFVIVDTSQLKLRSLIPVIDKFLQTKLGLRLHSRKIILQEMQKGVDFLGYFVRSSHILVRQKVLRRFKNKLYKNIDAEGFLPVSYIPMIQSYLGHFSHANSFNLRRHLAGDNLERRNGTVERIHRED</sequence>
<evidence type="ECO:0000313" key="3">
    <source>
        <dbReference type="Proteomes" id="UP000034701"/>
    </source>
</evidence>
<feature type="domain" description="Reverse transcriptase" evidence="1">
    <location>
        <begin position="1"/>
        <end position="79"/>
    </location>
</feature>
<proteinExistence type="predicted"/>
<name>A0A0G0IYY4_9BACT</name>
<organism evidence="2 3">
    <name type="scientific">Candidatus Nomurabacteria bacterium GW2011_GWA1_37_20</name>
    <dbReference type="NCBI Taxonomy" id="1618729"/>
    <lineage>
        <taxon>Bacteria</taxon>
        <taxon>Candidatus Nomuraibacteriota</taxon>
    </lineage>
</organism>
<accession>A0A0G0IYY4</accession>
<protein>
    <recommendedName>
        <fullName evidence="1">Reverse transcriptase domain-containing protein</fullName>
    </recommendedName>
</protein>
<dbReference type="PROSITE" id="PS50878">
    <property type="entry name" value="RT_POL"/>
    <property type="match status" value="1"/>
</dbReference>